<comment type="caution">
    <text evidence="13">The sequence shown here is derived from an EMBL/GenBank/DDBJ whole genome shotgun (WGS) entry which is preliminary data.</text>
</comment>
<keyword evidence="5 10" id="KW-1133">Transmembrane helix</keyword>
<dbReference type="Pfam" id="PF08357">
    <property type="entry name" value="SEFIR"/>
    <property type="match status" value="1"/>
</dbReference>
<sequence>MSFLYLGVVVFFTLIPVMLNMHVMDDGLSLNCSQKEVQCKPEFNNCMYDGLLKPSNFTPSGPDDLRVLIDVRTNKKGELEPVIVAEWKAKDDGSIRFLEGTELSVTKLSTNAHLCVHYMFLQKFNSMKNSDGEKWSFSLDKVVVDPGLAYLVTVSNLPKPNLEHTNYNINKRVVVPDCDDPLIRPTKICYEIGETWQPNVTAGKTVGLDGKPVLSVAFNPGENAEKYNVFVRCNKDSQTKTLFKDSQTLLNVTYDLDNWPKTCCNFDAEIKPFFPKCGNDCRRKNHKFNICPEPLPTTPTCTNSILWIIYVGLSLLICGVAFYAIYLHCRKQHKDPETPPDPHETEMSVPPGSRSVLIVYSRDHPLYTDIVLKLSAFLRAKCGVEVVLDLLDTTWLGTIGRLQWIEQQKRRIEQNSGKILVLCSPGVQAKWGAICGEPRILLREDARSPMGDMLTLALQLITPDMQYPASYGKYLVAYFDDISSDCNVPSMFDIAVKYKLMKHFEELYFHILDMEKYQQGMMHCIKGISKDDYYKCPSGKALRDAVETFQAYQMENPDWFESECVNSEDDVRGESSPLLDIQTGVQPIYELKPVYNHGLPILVNEVEIHQEIHSVCAVIPQIHDIPEESSVRMISPVVNSHHSQVVSNHPEVEPPLQVSIVGMIPNGPESYPYVPGEPVSVEPSHPPLESRLNEMFSVGEQSESCQTANSDGQSFAPPSEQAVQQLVDLFNTFWTLREVTAPPPSMEDSFQLNQEMDLSQPAEVEEHEMDGASQTRPSEGSDQGYSSR</sequence>
<keyword evidence="4 11" id="KW-0732">Signal</keyword>
<evidence type="ECO:0000256" key="2">
    <source>
        <dbReference type="ARBA" id="ARBA00022475"/>
    </source>
</evidence>
<evidence type="ECO:0000256" key="5">
    <source>
        <dbReference type="ARBA" id="ARBA00022989"/>
    </source>
</evidence>
<keyword evidence="7 13" id="KW-0675">Receptor</keyword>
<feature type="transmembrane region" description="Helical" evidence="10">
    <location>
        <begin position="305"/>
        <end position="326"/>
    </location>
</feature>
<dbReference type="Gene3D" id="2.60.40.2150">
    <property type="entry name" value="Interleukin-17 receptor A/B, fibronectin-III-like domain 2"/>
    <property type="match status" value="1"/>
</dbReference>
<dbReference type="OrthoDB" id="5915222at2759"/>
<organism evidence="13 14">
    <name type="scientific">Triplophysa rosa</name>
    <name type="common">Cave loach</name>
    <dbReference type="NCBI Taxonomy" id="992332"/>
    <lineage>
        <taxon>Eukaryota</taxon>
        <taxon>Metazoa</taxon>
        <taxon>Chordata</taxon>
        <taxon>Craniata</taxon>
        <taxon>Vertebrata</taxon>
        <taxon>Euteleostomi</taxon>
        <taxon>Actinopterygii</taxon>
        <taxon>Neopterygii</taxon>
        <taxon>Teleostei</taxon>
        <taxon>Ostariophysi</taxon>
        <taxon>Cypriniformes</taxon>
        <taxon>Nemacheilidae</taxon>
        <taxon>Triplophysa</taxon>
    </lineage>
</organism>
<gene>
    <name evidence="13" type="ORF">IRJ41_004609</name>
</gene>
<dbReference type="InterPro" id="IPR013568">
    <property type="entry name" value="SEFIR_dom"/>
</dbReference>
<comment type="subcellular location">
    <subcellularLocation>
        <location evidence="1">Cell membrane</location>
        <topology evidence="1">Single-pass type I membrane protein</topology>
    </subcellularLocation>
</comment>
<keyword evidence="14" id="KW-1185">Reference proteome</keyword>
<dbReference type="AlphaFoldDB" id="A0A9W7T726"/>
<dbReference type="GO" id="GO:0030368">
    <property type="term" value="F:interleukin-17 receptor activity"/>
    <property type="evidence" value="ECO:0007669"/>
    <property type="project" value="InterPro"/>
</dbReference>
<feature type="region of interest" description="Disordered" evidence="9">
    <location>
        <begin position="740"/>
        <end position="788"/>
    </location>
</feature>
<proteinExistence type="predicted"/>
<reference evidence="13" key="1">
    <citation type="submission" date="2021-02" db="EMBL/GenBank/DDBJ databases">
        <title>Comparative genomics reveals that relaxation of natural selection precedes convergent phenotypic evolution of cavefish.</title>
        <authorList>
            <person name="Peng Z."/>
        </authorList>
    </citation>
    <scope>NUCLEOTIDE SEQUENCE</scope>
    <source>
        <tissue evidence="13">Muscle</tissue>
    </source>
</reference>
<evidence type="ECO:0000256" key="10">
    <source>
        <dbReference type="SAM" id="Phobius"/>
    </source>
</evidence>
<name>A0A9W7T726_TRIRA</name>
<keyword evidence="3 10" id="KW-0812">Transmembrane</keyword>
<evidence type="ECO:0000313" key="13">
    <source>
        <dbReference type="EMBL" id="KAI7791699.1"/>
    </source>
</evidence>
<dbReference type="FunFam" id="3.40.50.11530:FF:000002">
    <property type="entry name" value="Interleukin 17 receptor A"/>
    <property type="match status" value="1"/>
</dbReference>
<dbReference type="PROSITE" id="PS51534">
    <property type="entry name" value="SEFIR"/>
    <property type="match status" value="1"/>
</dbReference>
<dbReference type="InterPro" id="IPR032356">
    <property type="entry name" value="IL17R_A/B_N"/>
</dbReference>
<evidence type="ECO:0000256" key="3">
    <source>
        <dbReference type="ARBA" id="ARBA00022692"/>
    </source>
</evidence>
<evidence type="ECO:0000256" key="1">
    <source>
        <dbReference type="ARBA" id="ARBA00004251"/>
    </source>
</evidence>
<dbReference type="Pfam" id="PF16578">
    <property type="entry name" value="IL17R_fnIII_D2"/>
    <property type="match status" value="1"/>
</dbReference>
<feature type="chain" id="PRO_5040839875" evidence="11">
    <location>
        <begin position="21"/>
        <end position="788"/>
    </location>
</feature>
<evidence type="ECO:0000256" key="6">
    <source>
        <dbReference type="ARBA" id="ARBA00023136"/>
    </source>
</evidence>
<dbReference type="InterPro" id="IPR043046">
    <property type="entry name" value="IL17RA/B_FnIII-like_2_sf"/>
</dbReference>
<dbReference type="PANTHER" id="PTHR15583">
    <property type="entry name" value="INTERLEUKIN-17 RECEPTOR"/>
    <property type="match status" value="1"/>
</dbReference>
<feature type="compositionally biased region" description="Polar residues" evidence="9">
    <location>
        <begin position="772"/>
        <end position="788"/>
    </location>
</feature>
<evidence type="ECO:0000256" key="7">
    <source>
        <dbReference type="ARBA" id="ARBA00023170"/>
    </source>
</evidence>
<dbReference type="InterPro" id="IPR039465">
    <property type="entry name" value="IL-17_rcpt-like"/>
</dbReference>
<dbReference type="InterPro" id="IPR038683">
    <property type="entry name" value="IL17RA/B_FnIII-like_1_sf"/>
</dbReference>
<dbReference type="GO" id="GO:0005886">
    <property type="term" value="C:plasma membrane"/>
    <property type="evidence" value="ECO:0007669"/>
    <property type="project" value="UniProtKB-SubCell"/>
</dbReference>
<evidence type="ECO:0000256" key="4">
    <source>
        <dbReference type="ARBA" id="ARBA00022729"/>
    </source>
</evidence>
<accession>A0A9W7T726</accession>
<evidence type="ECO:0000256" key="9">
    <source>
        <dbReference type="SAM" id="MobiDB-lite"/>
    </source>
</evidence>
<protein>
    <submittedName>
        <fullName evidence="13">Interleukin-17 receptor A</fullName>
    </submittedName>
</protein>
<feature type="compositionally biased region" description="Polar residues" evidence="9">
    <location>
        <begin position="748"/>
        <end position="757"/>
    </location>
</feature>
<dbReference type="Gene3D" id="2.60.40.2160">
    <property type="entry name" value="Interleukin-17 receptor A/B, fibronectin-III-like domain 1"/>
    <property type="match status" value="1"/>
</dbReference>
<keyword evidence="6 10" id="KW-0472">Membrane</keyword>
<evidence type="ECO:0000259" key="12">
    <source>
        <dbReference type="PROSITE" id="PS51534"/>
    </source>
</evidence>
<keyword evidence="8" id="KW-0325">Glycoprotein</keyword>
<evidence type="ECO:0000256" key="8">
    <source>
        <dbReference type="ARBA" id="ARBA00023180"/>
    </source>
</evidence>
<keyword evidence="2" id="KW-1003">Cell membrane</keyword>
<feature type="domain" description="SEFIR" evidence="12">
    <location>
        <begin position="353"/>
        <end position="509"/>
    </location>
</feature>
<feature type="signal peptide" evidence="11">
    <location>
        <begin position="1"/>
        <end position="20"/>
    </location>
</feature>
<dbReference type="Pfam" id="PF16556">
    <property type="entry name" value="IL17R_fnIII_D1"/>
    <property type="match status" value="1"/>
</dbReference>
<dbReference type="Proteomes" id="UP001059041">
    <property type="component" value="Linkage Group LG24"/>
</dbReference>
<dbReference type="EMBL" id="JAFHDT010000024">
    <property type="protein sequence ID" value="KAI7791699.1"/>
    <property type="molecule type" value="Genomic_DNA"/>
</dbReference>
<evidence type="ECO:0000256" key="11">
    <source>
        <dbReference type="SAM" id="SignalP"/>
    </source>
</evidence>
<dbReference type="Gene3D" id="3.40.50.11530">
    <property type="match status" value="1"/>
</dbReference>
<dbReference type="PANTHER" id="PTHR15583:SF13">
    <property type="entry name" value="INTERLEUKIN-17 RECEPTOR A"/>
    <property type="match status" value="1"/>
</dbReference>
<evidence type="ECO:0000313" key="14">
    <source>
        <dbReference type="Proteomes" id="UP001059041"/>
    </source>
</evidence>